<dbReference type="GO" id="GO:0050660">
    <property type="term" value="F:flavin adenine dinucleotide binding"/>
    <property type="evidence" value="ECO:0007669"/>
    <property type="project" value="InterPro"/>
</dbReference>
<organism evidence="10 11">
    <name type="scientific">candidate division GN15 bacterium</name>
    <dbReference type="NCBI Taxonomy" id="2072418"/>
    <lineage>
        <taxon>Bacteria</taxon>
        <taxon>candidate division GN15</taxon>
    </lineage>
</organism>
<dbReference type="SUPFAM" id="SSF47203">
    <property type="entry name" value="Acyl-CoA dehydrogenase C-terminal domain-like"/>
    <property type="match status" value="1"/>
</dbReference>
<evidence type="ECO:0000313" key="10">
    <source>
        <dbReference type="EMBL" id="PWB76414.1"/>
    </source>
</evidence>
<protein>
    <submittedName>
        <fullName evidence="10">Acyl-CoA dehydrogenase</fullName>
    </submittedName>
</protein>
<evidence type="ECO:0000259" key="9">
    <source>
        <dbReference type="Pfam" id="PF02771"/>
    </source>
</evidence>
<dbReference type="Gene3D" id="1.10.540.10">
    <property type="entry name" value="Acyl-CoA dehydrogenase/oxidase, N-terminal domain"/>
    <property type="match status" value="1"/>
</dbReference>
<gene>
    <name evidence="10" type="ORF">C3F09_00145</name>
</gene>
<dbReference type="FunFam" id="2.40.110.10:FF:000001">
    <property type="entry name" value="Acyl-CoA dehydrogenase, mitochondrial"/>
    <property type="match status" value="1"/>
</dbReference>
<keyword evidence="4 6" id="KW-0274">FAD</keyword>
<accession>A0A855X891</accession>
<feature type="domain" description="Acyl-CoA oxidase/dehydrogenase middle" evidence="8">
    <location>
        <begin position="122"/>
        <end position="216"/>
    </location>
</feature>
<dbReference type="Pfam" id="PF02771">
    <property type="entry name" value="Acyl-CoA_dh_N"/>
    <property type="match status" value="1"/>
</dbReference>
<dbReference type="Gene3D" id="1.20.140.10">
    <property type="entry name" value="Butyryl-CoA Dehydrogenase, subunit A, domain 3"/>
    <property type="match status" value="1"/>
</dbReference>
<feature type="domain" description="Acyl-CoA dehydrogenase/oxidase C-terminal" evidence="7">
    <location>
        <begin position="229"/>
        <end position="378"/>
    </location>
</feature>
<evidence type="ECO:0000256" key="1">
    <source>
        <dbReference type="ARBA" id="ARBA00001974"/>
    </source>
</evidence>
<comment type="caution">
    <text evidence="10">The sequence shown here is derived from an EMBL/GenBank/DDBJ whole genome shotgun (WGS) entry which is preliminary data.</text>
</comment>
<dbReference type="PIRSF" id="PIRSF016578">
    <property type="entry name" value="HsaA"/>
    <property type="match status" value="1"/>
</dbReference>
<dbReference type="Pfam" id="PF02770">
    <property type="entry name" value="Acyl-CoA_dh_M"/>
    <property type="match status" value="1"/>
</dbReference>
<evidence type="ECO:0000256" key="5">
    <source>
        <dbReference type="ARBA" id="ARBA00023002"/>
    </source>
</evidence>
<reference evidence="10 11" key="1">
    <citation type="journal article" date="2018" name="ISME J.">
        <title>A methanotrophic archaeon couples anaerobic oxidation of methane to Fe(III) reduction.</title>
        <authorList>
            <person name="Cai C."/>
            <person name="Leu A.O."/>
            <person name="Xie G.J."/>
            <person name="Guo J."/>
            <person name="Feng Y."/>
            <person name="Zhao J.X."/>
            <person name="Tyson G.W."/>
            <person name="Yuan Z."/>
            <person name="Hu S."/>
        </authorList>
    </citation>
    <scope>NUCLEOTIDE SEQUENCE [LARGE SCALE GENOMIC DNA]</scope>
    <source>
        <strain evidence="10">FeB_12</strain>
    </source>
</reference>
<dbReference type="InterPro" id="IPR046373">
    <property type="entry name" value="Acyl-CoA_Oxase/DH_mid-dom_sf"/>
</dbReference>
<dbReference type="InterPro" id="IPR006091">
    <property type="entry name" value="Acyl-CoA_Oxase/DH_mid-dom"/>
</dbReference>
<evidence type="ECO:0000313" key="11">
    <source>
        <dbReference type="Proteomes" id="UP000250918"/>
    </source>
</evidence>
<sequence>MNFALTDEQTFVRDVARKFADEKLFPRAGEFDHNQKLDRNLIREMAELGLMGVKVPEQYGGAGLDNLAYAISIEELARGCASHALVAAVHGSLFAMPIIEHGTEEQKRKYLPPVCSGEKMAAYSLSEAGAGSDAGSLTLSAQDDGDSYVLNGTKLWVTHGSIADYIIVFATVNRELRTKGIAAFIVEADKPGFQVGKNEVKMGFKASPTAELIFTDYRVPKANLLGQVGRGFNIAMETLNHGRISVGAQSVGMAQRAFEIAARYSLDRKQFGAAISTFQAIQFKLADMQAKIHSARLVTYEAAWRKDQGLPVAKNAAIAKMYGSEIGTQVAHQAIQILGGFGYTHEYNVERIYRDVRLCEIFEGTNEVQRIVVARELLKEAAEAVR</sequence>
<dbReference type="InterPro" id="IPR006089">
    <property type="entry name" value="Acyl-CoA_DH_CS"/>
</dbReference>
<evidence type="ECO:0000256" key="4">
    <source>
        <dbReference type="ARBA" id="ARBA00022827"/>
    </source>
</evidence>
<keyword evidence="5 6" id="KW-0560">Oxidoreductase</keyword>
<dbReference type="InterPro" id="IPR036250">
    <property type="entry name" value="AcylCo_DH-like_C"/>
</dbReference>
<dbReference type="PROSITE" id="PS00073">
    <property type="entry name" value="ACYL_COA_DH_2"/>
    <property type="match status" value="1"/>
</dbReference>
<evidence type="ECO:0000259" key="8">
    <source>
        <dbReference type="Pfam" id="PF02770"/>
    </source>
</evidence>
<dbReference type="GO" id="GO:0003995">
    <property type="term" value="F:acyl-CoA dehydrogenase activity"/>
    <property type="evidence" value="ECO:0007669"/>
    <property type="project" value="InterPro"/>
</dbReference>
<evidence type="ECO:0000256" key="3">
    <source>
        <dbReference type="ARBA" id="ARBA00022630"/>
    </source>
</evidence>
<proteinExistence type="inferred from homology"/>
<evidence type="ECO:0000256" key="6">
    <source>
        <dbReference type="RuleBase" id="RU362125"/>
    </source>
</evidence>
<dbReference type="InterPro" id="IPR009075">
    <property type="entry name" value="AcylCo_DH/oxidase_C"/>
</dbReference>
<dbReference type="SUPFAM" id="SSF56645">
    <property type="entry name" value="Acyl-CoA dehydrogenase NM domain-like"/>
    <property type="match status" value="1"/>
</dbReference>
<dbReference type="Pfam" id="PF00441">
    <property type="entry name" value="Acyl-CoA_dh_1"/>
    <property type="match status" value="1"/>
</dbReference>
<feature type="domain" description="Acyl-CoA dehydrogenase/oxidase N-terminal" evidence="9">
    <location>
        <begin position="6"/>
        <end position="118"/>
    </location>
</feature>
<dbReference type="PANTHER" id="PTHR43884">
    <property type="entry name" value="ACYL-COA DEHYDROGENASE"/>
    <property type="match status" value="1"/>
</dbReference>
<dbReference type="EMBL" id="PQAP01000001">
    <property type="protein sequence ID" value="PWB76414.1"/>
    <property type="molecule type" value="Genomic_DNA"/>
</dbReference>
<dbReference type="Proteomes" id="UP000250918">
    <property type="component" value="Unassembled WGS sequence"/>
</dbReference>
<dbReference type="PANTHER" id="PTHR43884:SF12">
    <property type="entry name" value="ISOVALERYL-COA DEHYDROGENASE, MITOCHONDRIAL-RELATED"/>
    <property type="match status" value="1"/>
</dbReference>
<evidence type="ECO:0000259" key="7">
    <source>
        <dbReference type="Pfam" id="PF00441"/>
    </source>
</evidence>
<evidence type="ECO:0000256" key="2">
    <source>
        <dbReference type="ARBA" id="ARBA00009347"/>
    </source>
</evidence>
<comment type="cofactor">
    <cofactor evidence="1 6">
        <name>FAD</name>
        <dbReference type="ChEBI" id="CHEBI:57692"/>
    </cofactor>
</comment>
<dbReference type="InterPro" id="IPR037069">
    <property type="entry name" value="AcylCoA_DH/ox_N_sf"/>
</dbReference>
<comment type="similarity">
    <text evidence="2 6">Belongs to the acyl-CoA dehydrogenase family.</text>
</comment>
<dbReference type="FunFam" id="1.10.540.10:FF:000002">
    <property type="entry name" value="Acyl-CoA dehydrogenase FadE19"/>
    <property type="match status" value="1"/>
</dbReference>
<keyword evidence="3 6" id="KW-0285">Flavoprotein</keyword>
<dbReference type="Gene3D" id="2.40.110.10">
    <property type="entry name" value="Butyryl-CoA Dehydrogenase, subunit A, domain 2"/>
    <property type="match status" value="1"/>
</dbReference>
<name>A0A855X891_9BACT</name>
<dbReference type="AlphaFoldDB" id="A0A855X891"/>
<dbReference type="InterPro" id="IPR009100">
    <property type="entry name" value="AcylCoA_DH/oxidase_NM_dom_sf"/>
</dbReference>
<dbReference type="FunFam" id="1.20.140.10:FF:000004">
    <property type="entry name" value="Acyl-CoA dehydrogenase FadE25"/>
    <property type="match status" value="1"/>
</dbReference>
<dbReference type="InterPro" id="IPR013786">
    <property type="entry name" value="AcylCoA_DH/ox_N"/>
</dbReference>